<evidence type="ECO:0000256" key="1">
    <source>
        <dbReference type="SAM" id="MobiDB-lite"/>
    </source>
</evidence>
<dbReference type="GeneID" id="59345467"/>
<dbReference type="EMBL" id="JACAZF010000005">
    <property type="protein sequence ID" value="KAF7303900.1"/>
    <property type="molecule type" value="Genomic_DNA"/>
</dbReference>
<dbReference type="RefSeq" id="XP_037220872.1">
    <property type="nucleotide sequence ID" value="XM_037362951.1"/>
</dbReference>
<reference evidence="3" key="1">
    <citation type="submission" date="2020-05" db="EMBL/GenBank/DDBJ databases">
        <title>Mycena genomes resolve the evolution of fungal bioluminescence.</title>
        <authorList>
            <person name="Tsai I.J."/>
        </authorList>
    </citation>
    <scope>NUCLEOTIDE SEQUENCE</scope>
    <source>
        <strain evidence="3">171206Taipei</strain>
    </source>
</reference>
<dbReference type="Proteomes" id="UP000636479">
    <property type="component" value="Unassembled WGS sequence"/>
</dbReference>
<evidence type="ECO:0000256" key="2">
    <source>
        <dbReference type="SAM" id="SignalP"/>
    </source>
</evidence>
<keyword evidence="4" id="KW-1185">Reference proteome</keyword>
<comment type="caution">
    <text evidence="3">The sequence shown here is derived from an EMBL/GenBank/DDBJ whole genome shotgun (WGS) entry which is preliminary data.</text>
</comment>
<gene>
    <name evidence="3" type="ORF">MIND_00620200</name>
</gene>
<organism evidence="3 4">
    <name type="scientific">Mycena indigotica</name>
    <dbReference type="NCBI Taxonomy" id="2126181"/>
    <lineage>
        <taxon>Eukaryota</taxon>
        <taxon>Fungi</taxon>
        <taxon>Dikarya</taxon>
        <taxon>Basidiomycota</taxon>
        <taxon>Agaricomycotina</taxon>
        <taxon>Agaricomycetes</taxon>
        <taxon>Agaricomycetidae</taxon>
        <taxon>Agaricales</taxon>
        <taxon>Marasmiineae</taxon>
        <taxon>Mycenaceae</taxon>
        <taxon>Mycena</taxon>
    </lineage>
</organism>
<feature type="signal peptide" evidence="2">
    <location>
        <begin position="1"/>
        <end position="19"/>
    </location>
</feature>
<keyword evidence="2" id="KW-0732">Signal</keyword>
<proteinExistence type="predicted"/>
<dbReference type="AlphaFoldDB" id="A0A8H6SRW1"/>
<evidence type="ECO:0000313" key="4">
    <source>
        <dbReference type="Proteomes" id="UP000636479"/>
    </source>
</evidence>
<dbReference type="OrthoDB" id="3362371at2759"/>
<sequence length="368" mass="38041">MFALTILAVSLASSLPGSSFVNAVAIPVRRSARHVPMPLLQRNSGGQKVLKMKKRSSPDGIPGHIDITSMSNGVETKKGYLLANTTQEPYTLDASPTEFTQLWLFPSDENHASIHLPLNNSTLCACYDPHPVAPEPLTLRDCDLCSSDGSTVFAWNRTSGVVAPIFQQNDTAPAPPPLDRRQTQEPPMSVTLKFRPDTAETKAAQAATVPSSSLDATTTTTTVTVYTSLSSPSPSPMLAQAEEPTTTITTTVTLSASQSTPSASALATEELAVASTTSDGISTASSSTAPSLAFLAAAPAATSSFPSILGSSSSLVSSASSSASSSSSTQSSDPSIATPGVQPEQAEAVLVGGVAPRARGSEAYAPWW</sequence>
<name>A0A8H6SRW1_9AGAR</name>
<accession>A0A8H6SRW1</accession>
<feature type="compositionally biased region" description="Low complexity" evidence="1">
    <location>
        <begin position="319"/>
        <end position="335"/>
    </location>
</feature>
<feature type="region of interest" description="Disordered" evidence="1">
    <location>
        <begin position="319"/>
        <end position="348"/>
    </location>
</feature>
<feature type="chain" id="PRO_5034031358" evidence="2">
    <location>
        <begin position="20"/>
        <end position="368"/>
    </location>
</feature>
<protein>
    <submittedName>
        <fullName evidence="3">Uncharacterized protein</fullName>
    </submittedName>
</protein>
<evidence type="ECO:0000313" key="3">
    <source>
        <dbReference type="EMBL" id="KAF7303900.1"/>
    </source>
</evidence>